<organism evidence="3 4">
    <name type="scientific">Agreia pratensis</name>
    <dbReference type="NCBI Taxonomy" id="150121"/>
    <lineage>
        <taxon>Bacteria</taxon>
        <taxon>Bacillati</taxon>
        <taxon>Actinomycetota</taxon>
        <taxon>Actinomycetes</taxon>
        <taxon>Micrococcales</taxon>
        <taxon>Microbacteriaceae</taxon>
        <taxon>Agreia</taxon>
    </lineage>
</organism>
<dbReference type="Pfam" id="PF01757">
    <property type="entry name" value="Acyl_transf_3"/>
    <property type="match status" value="1"/>
</dbReference>
<dbReference type="GO" id="GO:0016020">
    <property type="term" value="C:membrane"/>
    <property type="evidence" value="ECO:0007669"/>
    <property type="project" value="TreeGrafter"/>
</dbReference>
<dbReference type="InterPro" id="IPR002656">
    <property type="entry name" value="Acyl_transf_3_dom"/>
</dbReference>
<feature type="transmembrane region" description="Helical" evidence="1">
    <location>
        <begin position="20"/>
        <end position="39"/>
    </location>
</feature>
<feature type="transmembrane region" description="Helical" evidence="1">
    <location>
        <begin position="312"/>
        <end position="334"/>
    </location>
</feature>
<evidence type="ECO:0000259" key="2">
    <source>
        <dbReference type="Pfam" id="PF01757"/>
    </source>
</evidence>
<dbReference type="PANTHER" id="PTHR23028">
    <property type="entry name" value="ACETYLTRANSFERASE"/>
    <property type="match status" value="1"/>
</dbReference>
<dbReference type="GO" id="GO:0016747">
    <property type="term" value="F:acyltransferase activity, transferring groups other than amino-acyl groups"/>
    <property type="evidence" value="ECO:0007669"/>
    <property type="project" value="InterPro"/>
</dbReference>
<evidence type="ECO:0000313" key="4">
    <source>
        <dbReference type="Proteomes" id="UP000193244"/>
    </source>
</evidence>
<reference evidence="4" key="1">
    <citation type="submission" date="2017-04" db="EMBL/GenBank/DDBJ databases">
        <authorList>
            <person name="Varghese N."/>
            <person name="Submissions S."/>
        </authorList>
    </citation>
    <scope>NUCLEOTIDE SEQUENCE [LARGE SCALE GENOMIC DNA]</scope>
    <source>
        <strain evidence="4">VKM Ac-2510</strain>
    </source>
</reference>
<dbReference type="GO" id="GO:0009103">
    <property type="term" value="P:lipopolysaccharide biosynthetic process"/>
    <property type="evidence" value="ECO:0007669"/>
    <property type="project" value="TreeGrafter"/>
</dbReference>
<accession>A0A1X7INY0</accession>
<dbReference type="RefSeq" id="WP_176223241.1">
    <property type="nucleotide sequence ID" value="NZ_FXAY01000001.1"/>
</dbReference>
<feature type="transmembrane region" description="Helical" evidence="1">
    <location>
        <begin position="288"/>
        <end position="306"/>
    </location>
</feature>
<proteinExistence type="predicted"/>
<feature type="domain" description="Acyltransferase 3" evidence="2">
    <location>
        <begin position="13"/>
        <end position="330"/>
    </location>
</feature>
<gene>
    <name evidence="3" type="ORF">SAMN06296010_0668</name>
</gene>
<name>A0A1X7INY0_9MICO</name>
<keyword evidence="1" id="KW-1133">Transmembrane helix</keyword>
<dbReference type="PANTHER" id="PTHR23028:SF53">
    <property type="entry name" value="ACYL_TRANSF_3 DOMAIN-CONTAINING PROTEIN"/>
    <property type="match status" value="1"/>
</dbReference>
<protein>
    <submittedName>
        <fullName evidence="3">Peptidoglycan/LPS O-acetylase OafA/YrhL, contains acyltransferase and SGNH-hydrolase domains</fullName>
    </submittedName>
</protein>
<feature type="transmembrane region" description="Helical" evidence="1">
    <location>
        <begin position="179"/>
        <end position="198"/>
    </location>
</feature>
<feature type="transmembrane region" description="Helical" evidence="1">
    <location>
        <begin position="85"/>
        <end position="107"/>
    </location>
</feature>
<dbReference type="GO" id="GO:0016787">
    <property type="term" value="F:hydrolase activity"/>
    <property type="evidence" value="ECO:0007669"/>
    <property type="project" value="UniProtKB-KW"/>
</dbReference>
<evidence type="ECO:0000256" key="1">
    <source>
        <dbReference type="SAM" id="Phobius"/>
    </source>
</evidence>
<dbReference type="EMBL" id="FXAY01000001">
    <property type="protein sequence ID" value="SMG16112.1"/>
    <property type="molecule type" value="Genomic_DNA"/>
</dbReference>
<evidence type="ECO:0000313" key="3">
    <source>
        <dbReference type="EMBL" id="SMG16112.1"/>
    </source>
</evidence>
<dbReference type="STRING" id="150121.SAMN06296010_0668"/>
<feature type="transmembrane region" description="Helical" evidence="1">
    <location>
        <begin position="150"/>
        <end position="172"/>
    </location>
</feature>
<sequence length="359" mass="38618">MTTVGEAFDPDRNSLNAIRLLLASAVIVSHSWLVNGLGLPPMVGGTDAGLVAVAGFFGISGYLVTASRLRSSSLPAYLWRRFLRIYPAFLVVLAVTAFVFAPLSTLLDGRSTIDWAGAAAYVLNNAGLFVRQLGVPDTLSNNAYPFVWNLPLWTLFYEAVCYLLIGVLVSVVSERLRGAVVCAMFVVAMSLSLVFLWAPGFLTSPVLESAANLAGFFLAGSLIHLYRDLIPSRAALAIVAALLAAMFAFLGVFSALAALPIAYLLIYLSTVMAPLDRVGRRNDISYGMYIYGFPVQQGLVLLLLLAGWSVPIWLFAALAVVVTVPFAWASWLAVESPALRLKGLVGRQGLGARRLRQAE</sequence>
<feature type="transmembrane region" description="Helical" evidence="1">
    <location>
        <begin position="234"/>
        <end position="253"/>
    </location>
</feature>
<keyword evidence="4" id="KW-1185">Reference proteome</keyword>
<dbReference type="InterPro" id="IPR050879">
    <property type="entry name" value="Acyltransferase_3"/>
</dbReference>
<dbReference type="AlphaFoldDB" id="A0A1X7INY0"/>
<keyword evidence="3" id="KW-0808">Transferase</keyword>
<keyword evidence="1" id="KW-0812">Transmembrane</keyword>
<dbReference type="Proteomes" id="UP000193244">
    <property type="component" value="Unassembled WGS sequence"/>
</dbReference>
<feature type="transmembrane region" description="Helical" evidence="1">
    <location>
        <begin position="45"/>
        <end position="64"/>
    </location>
</feature>
<keyword evidence="3" id="KW-0012">Acyltransferase</keyword>
<keyword evidence="1" id="KW-0472">Membrane</keyword>
<keyword evidence="3" id="KW-0378">Hydrolase</keyword>